<dbReference type="SUPFAM" id="SSF116734">
    <property type="entry name" value="DNA methylase specificity domain"/>
    <property type="match status" value="2"/>
</dbReference>
<protein>
    <submittedName>
        <fullName evidence="5">Type I restriction-modification system, specificity subunit</fullName>
    </submittedName>
</protein>
<evidence type="ECO:0000256" key="1">
    <source>
        <dbReference type="ARBA" id="ARBA00010923"/>
    </source>
</evidence>
<keyword evidence="3" id="KW-0238">DNA-binding</keyword>
<dbReference type="InterPro" id="IPR000055">
    <property type="entry name" value="Restrct_endonuc_typeI_TRD"/>
</dbReference>
<dbReference type="GO" id="GO:0003677">
    <property type="term" value="F:DNA binding"/>
    <property type="evidence" value="ECO:0007669"/>
    <property type="project" value="UniProtKB-KW"/>
</dbReference>
<dbReference type="eggNOG" id="COG0732">
    <property type="taxonomic scope" value="Bacteria"/>
</dbReference>
<comment type="similarity">
    <text evidence="1">Belongs to the type-I restriction system S methylase family.</text>
</comment>
<evidence type="ECO:0000259" key="4">
    <source>
        <dbReference type="Pfam" id="PF01420"/>
    </source>
</evidence>
<evidence type="ECO:0000313" key="5">
    <source>
        <dbReference type="EMBL" id="AHI23808.1"/>
    </source>
</evidence>
<reference evidence="5 6" key="1">
    <citation type="submission" date="2013-02" db="EMBL/GenBank/DDBJ databases">
        <title>The complete genome sequence of Corynebacterium vitaeruminis DSM 20294.</title>
        <authorList>
            <person name="Ruckert C."/>
            <person name="Albersmeier A."/>
            <person name="Kalinowski J."/>
        </authorList>
    </citation>
    <scope>NUCLEOTIDE SEQUENCE [LARGE SCALE GENOMIC DNA]</scope>
    <source>
        <strain evidence="6">ATCC 10234</strain>
    </source>
</reference>
<dbReference type="AlphaFoldDB" id="W5YB81"/>
<evidence type="ECO:0000256" key="3">
    <source>
        <dbReference type="ARBA" id="ARBA00023125"/>
    </source>
</evidence>
<dbReference type="REBASE" id="78946">
    <property type="entry name" value="S.Cvi20294ORF12155P"/>
</dbReference>
<dbReference type="CDD" id="cd17495">
    <property type="entry name" value="RMtype1_S_Cep9333ORF4827P-TRD2-CR2_like"/>
    <property type="match status" value="1"/>
</dbReference>
<dbReference type="KEGG" id="cvt:B843_12160"/>
<feature type="domain" description="Type I restriction modification DNA specificity" evidence="4">
    <location>
        <begin position="208"/>
        <end position="351"/>
    </location>
</feature>
<sequence>MSHPRSMRELVQTAIGGGWGAEDPSESESTKVRVIRGADFPNAREQVVSSAPVRWESPSRASSRILEPGDIVLEISGGTRVRPTGRAVFITEKMVGASPEPLIPASFCRKLHIDSELVEPEFVYYWLQNMHDQGRAWSYQNQSTGIANFKFESFLDEEIINLPNRTTQTAIVQVLRSLDDKIAANNQIVRCSIELCSALIDATIGGGTVPLSDVAEVNMGTSPKGEFLNETGDGKPFFQGVRDFGKLFPSNRVFTQNAVRVANSGDILFAVRAPIGQVNIANEDCAIGRGVAAIRGKEHHLTLFYLLLSHQEIWDIFQDNGTVFASINRADLNGAPIPWPSDPARTEKTIAPIHARAMEALRENEVLASTRDELLPLLMSGKITVAEASESGMGNGVEGMLEGMS</sequence>
<dbReference type="Gene3D" id="3.90.220.20">
    <property type="entry name" value="DNA methylase specificity domains"/>
    <property type="match status" value="2"/>
</dbReference>
<keyword evidence="6" id="KW-1185">Reference proteome</keyword>
<evidence type="ECO:0000256" key="2">
    <source>
        <dbReference type="ARBA" id="ARBA00022747"/>
    </source>
</evidence>
<gene>
    <name evidence="5" type="ORF">B843_12160</name>
</gene>
<dbReference type="HOGENOM" id="CLU_021095_2_1_11"/>
<keyword evidence="2" id="KW-0680">Restriction system</keyword>
<dbReference type="Proteomes" id="UP000019222">
    <property type="component" value="Chromosome"/>
</dbReference>
<organism evidence="5 6">
    <name type="scientific">Corynebacterium vitaeruminis DSM 20294</name>
    <dbReference type="NCBI Taxonomy" id="1224164"/>
    <lineage>
        <taxon>Bacteria</taxon>
        <taxon>Bacillati</taxon>
        <taxon>Actinomycetota</taxon>
        <taxon>Actinomycetes</taxon>
        <taxon>Mycobacteriales</taxon>
        <taxon>Corynebacteriaceae</taxon>
        <taxon>Corynebacterium</taxon>
    </lineage>
</organism>
<feature type="domain" description="Type I restriction modification DNA specificity" evidence="4">
    <location>
        <begin position="69"/>
        <end position="188"/>
    </location>
</feature>
<dbReference type="InterPro" id="IPR044946">
    <property type="entry name" value="Restrct_endonuc_typeI_TRD_sf"/>
</dbReference>
<dbReference type="STRING" id="1224164.B843_12160"/>
<name>W5YB81_9CORY</name>
<dbReference type="PANTHER" id="PTHR30408:SF12">
    <property type="entry name" value="TYPE I RESTRICTION ENZYME MJAVIII SPECIFICITY SUBUNIT"/>
    <property type="match status" value="1"/>
</dbReference>
<dbReference type="InterPro" id="IPR052021">
    <property type="entry name" value="Type-I_RS_S_subunit"/>
</dbReference>
<dbReference type="PANTHER" id="PTHR30408">
    <property type="entry name" value="TYPE-1 RESTRICTION ENZYME ECOKI SPECIFICITY PROTEIN"/>
    <property type="match status" value="1"/>
</dbReference>
<dbReference type="Pfam" id="PF01420">
    <property type="entry name" value="Methylase_S"/>
    <property type="match status" value="2"/>
</dbReference>
<evidence type="ECO:0000313" key="6">
    <source>
        <dbReference type="Proteomes" id="UP000019222"/>
    </source>
</evidence>
<dbReference type="PATRIC" id="fig|1224164.3.peg.2453"/>
<dbReference type="EMBL" id="CP004353">
    <property type="protein sequence ID" value="AHI23808.1"/>
    <property type="molecule type" value="Genomic_DNA"/>
</dbReference>
<proteinExistence type="inferred from homology"/>
<dbReference type="GO" id="GO:0009307">
    <property type="term" value="P:DNA restriction-modification system"/>
    <property type="evidence" value="ECO:0007669"/>
    <property type="project" value="UniProtKB-KW"/>
</dbReference>
<accession>W5YB81</accession>